<dbReference type="STRING" id="8496.A0A151P7L8"/>
<dbReference type="InterPro" id="IPR027417">
    <property type="entry name" value="P-loop_NTPase"/>
</dbReference>
<evidence type="ECO:0000256" key="1">
    <source>
        <dbReference type="RuleBase" id="RU363044"/>
    </source>
</evidence>
<dbReference type="GO" id="GO:0043139">
    <property type="term" value="F:5'-3' DNA helicase activity"/>
    <property type="evidence" value="ECO:0007669"/>
    <property type="project" value="UniProtKB-EC"/>
</dbReference>
<dbReference type="AlphaFoldDB" id="A0A151P7L8"/>
<protein>
    <recommendedName>
        <fullName evidence="1">ATP-dependent DNA helicase</fullName>
        <ecNumber evidence="1">5.6.2.3</ecNumber>
    </recommendedName>
</protein>
<name>A0A151P7L8_ALLMI</name>
<keyword evidence="1" id="KW-0234">DNA repair</keyword>
<comment type="catalytic activity">
    <reaction evidence="1">
        <text>ATP + H2O = ADP + phosphate + H(+)</text>
        <dbReference type="Rhea" id="RHEA:13065"/>
        <dbReference type="ChEBI" id="CHEBI:15377"/>
        <dbReference type="ChEBI" id="CHEBI:15378"/>
        <dbReference type="ChEBI" id="CHEBI:30616"/>
        <dbReference type="ChEBI" id="CHEBI:43474"/>
        <dbReference type="ChEBI" id="CHEBI:456216"/>
        <dbReference type="EC" id="5.6.2.3"/>
    </reaction>
</comment>
<dbReference type="PANTHER" id="PTHR10492:SF57">
    <property type="entry name" value="ATP-DEPENDENT DNA HELICASE"/>
    <property type="match status" value="1"/>
</dbReference>
<sequence>MILSAAHGAGNIALTVASSGIAATMLTGGRTVHSRFQVPLNVLKTSTCSISAEPDLAELIREAAIIIWDEAPMAHQYMLEAVERTLQDLLQSNLRFGGKSSPLRMDNLQLQMTQNTYSHQAREALPFLREGSSVYRRCHICCATTSP</sequence>
<keyword evidence="1" id="KW-0227">DNA damage</keyword>
<feature type="domain" description="DNA helicase Pif1-like DEAD-box helicase" evidence="2">
    <location>
        <begin position="3"/>
        <end position="111"/>
    </location>
</feature>
<dbReference type="Proteomes" id="UP000050525">
    <property type="component" value="Unassembled WGS sequence"/>
</dbReference>
<evidence type="ECO:0000313" key="3">
    <source>
        <dbReference type="EMBL" id="KYO45014.1"/>
    </source>
</evidence>
<comment type="caution">
    <text evidence="3">The sequence shown here is derived from an EMBL/GenBank/DDBJ whole genome shotgun (WGS) entry which is preliminary data.</text>
</comment>
<dbReference type="GO" id="GO:0006310">
    <property type="term" value="P:DNA recombination"/>
    <property type="evidence" value="ECO:0007669"/>
    <property type="project" value="UniProtKB-KW"/>
</dbReference>
<keyword evidence="1" id="KW-0233">DNA recombination</keyword>
<dbReference type="GO" id="GO:0016887">
    <property type="term" value="F:ATP hydrolysis activity"/>
    <property type="evidence" value="ECO:0007669"/>
    <property type="project" value="RHEA"/>
</dbReference>
<comment type="cofactor">
    <cofactor evidence="1">
        <name>Mg(2+)</name>
        <dbReference type="ChEBI" id="CHEBI:18420"/>
    </cofactor>
</comment>
<dbReference type="Pfam" id="PF05970">
    <property type="entry name" value="PIF1"/>
    <property type="match status" value="1"/>
</dbReference>
<keyword evidence="1" id="KW-0378">Hydrolase</keyword>
<dbReference type="GO" id="GO:0000723">
    <property type="term" value="P:telomere maintenance"/>
    <property type="evidence" value="ECO:0007669"/>
    <property type="project" value="InterPro"/>
</dbReference>
<keyword evidence="1" id="KW-0547">Nucleotide-binding</keyword>
<dbReference type="InterPro" id="IPR010285">
    <property type="entry name" value="DNA_helicase_pif1-like_DEAD"/>
</dbReference>
<keyword evidence="1" id="KW-0347">Helicase</keyword>
<dbReference type="GO" id="GO:0006281">
    <property type="term" value="P:DNA repair"/>
    <property type="evidence" value="ECO:0007669"/>
    <property type="project" value="UniProtKB-KW"/>
</dbReference>
<dbReference type="EMBL" id="AKHW03000635">
    <property type="protein sequence ID" value="KYO45014.1"/>
    <property type="molecule type" value="Genomic_DNA"/>
</dbReference>
<organism evidence="3 4">
    <name type="scientific">Alligator mississippiensis</name>
    <name type="common">American alligator</name>
    <dbReference type="NCBI Taxonomy" id="8496"/>
    <lineage>
        <taxon>Eukaryota</taxon>
        <taxon>Metazoa</taxon>
        <taxon>Chordata</taxon>
        <taxon>Craniata</taxon>
        <taxon>Vertebrata</taxon>
        <taxon>Euteleostomi</taxon>
        <taxon>Archelosauria</taxon>
        <taxon>Archosauria</taxon>
        <taxon>Crocodylia</taxon>
        <taxon>Alligatoridae</taxon>
        <taxon>Alligatorinae</taxon>
        <taxon>Alligator</taxon>
    </lineage>
</organism>
<gene>
    <name evidence="3" type="ORF">Y1Q_0007326</name>
</gene>
<proteinExistence type="inferred from homology"/>
<dbReference type="Gene3D" id="3.40.50.300">
    <property type="entry name" value="P-loop containing nucleotide triphosphate hydrolases"/>
    <property type="match status" value="1"/>
</dbReference>
<comment type="similarity">
    <text evidence="1">Belongs to the helicase family.</text>
</comment>
<accession>A0A151P7L8</accession>
<dbReference type="GO" id="GO:0005524">
    <property type="term" value="F:ATP binding"/>
    <property type="evidence" value="ECO:0007669"/>
    <property type="project" value="UniProtKB-KW"/>
</dbReference>
<evidence type="ECO:0000259" key="2">
    <source>
        <dbReference type="Pfam" id="PF05970"/>
    </source>
</evidence>
<keyword evidence="1" id="KW-0067">ATP-binding</keyword>
<dbReference type="PANTHER" id="PTHR10492">
    <property type="match status" value="1"/>
</dbReference>
<reference evidence="3 4" key="1">
    <citation type="journal article" date="2012" name="Genome Biol.">
        <title>Sequencing three crocodilian genomes to illuminate the evolution of archosaurs and amniotes.</title>
        <authorList>
            <person name="St John J.A."/>
            <person name="Braun E.L."/>
            <person name="Isberg S.R."/>
            <person name="Miles L.G."/>
            <person name="Chong A.Y."/>
            <person name="Gongora J."/>
            <person name="Dalzell P."/>
            <person name="Moran C."/>
            <person name="Bed'hom B."/>
            <person name="Abzhanov A."/>
            <person name="Burgess S.C."/>
            <person name="Cooksey A.M."/>
            <person name="Castoe T.A."/>
            <person name="Crawford N.G."/>
            <person name="Densmore L.D."/>
            <person name="Drew J.C."/>
            <person name="Edwards S.V."/>
            <person name="Faircloth B.C."/>
            <person name="Fujita M.K."/>
            <person name="Greenwold M.J."/>
            <person name="Hoffmann F.G."/>
            <person name="Howard J.M."/>
            <person name="Iguchi T."/>
            <person name="Janes D.E."/>
            <person name="Khan S.Y."/>
            <person name="Kohno S."/>
            <person name="de Koning A.J."/>
            <person name="Lance S.L."/>
            <person name="McCarthy F.M."/>
            <person name="McCormack J.E."/>
            <person name="Merchant M.E."/>
            <person name="Peterson D.G."/>
            <person name="Pollock D.D."/>
            <person name="Pourmand N."/>
            <person name="Raney B.J."/>
            <person name="Roessler K.A."/>
            <person name="Sanford J.R."/>
            <person name="Sawyer R.H."/>
            <person name="Schmidt C.J."/>
            <person name="Triplett E.W."/>
            <person name="Tuberville T.D."/>
            <person name="Venegas-Anaya M."/>
            <person name="Howard J.T."/>
            <person name="Jarvis E.D."/>
            <person name="Guillette L.J.Jr."/>
            <person name="Glenn T.C."/>
            <person name="Green R.E."/>
            <person name="Ray D.A."/>
        </authorList>
    </citation>
    <scope>NUCLEOTIDE SEQUENCE [LARGE SCALE GENOMIC DNA]</scope>
    <source>
        <strain evidence="3">KSC_2009_1</strain>
    </source>
</reference>
<evidence type="ECO:0000313" key="4">
    <source>
        <dbReference type="Proteomes" id="UP000050525"/>
    </source>
</evidence>
<dbReference type="EC" id="5.6.2.3" evidence="1"/>
<keyword evidence="4" id="KW-1185">Reference proteome</keyword>